<dbReference type="Proteomes" id="UP001378592">
    <property type="component" value="Unassembled WGS sequence"/>
</dbReference>
<evidence type="ECO:0000256" key="2">
    <source>
        <dbReference type="ARBA" id="ARBA00008376"/>
    </source>
</evidence>
<accession>A0AAN9V5Y2</accession>
<dbReference type="GO" id="GO:0051015">
    <property type="term" value="F:actin filament binding"/>
    <property type="evidence" value="ECO:0007669"/>
    <property type="project" value="InterPro"/>
</dbReference>
<dbReference type="InterPro" id="IPR036723">
    <property type="entry name" value="Alpha-catenin/vinculin-like_sf"/>
</dbReference>
<evidence type="ECO:0000256" key="4">
    <source>
        <dbReference type="ARBA" id="ARBA00022490"/>
    </source>
</evidence>
<dbReference type="GO" id="GO:0005737">
    <property type="term" value="C:cytoplasm"/>
    <property type="evidence" value="ECO:0007669"/>
    <property type="project" value="UniProtKB-SubCell"/>
</dbReference>
<evidence type="ECO:0000256" key="5">
    <source>
        <dbReference type="ARBA" id="ARBA00023203"/>
    </source>
</evidence>
<dbReference type="GO" id="GO:0007155">
    <property type="term" value="P:cell adhesion"/>
    <property type="evidence" value="ECO:0007669"/>
    <property type="project" value="InterPro"/>
</dbReference>
<protein>
    <recommendedName>
        <fullName evidence="3">Vinculin</fullName>
    </recommendedName>
</protein>
<comment type="similarity">
    <text evidence="2">Belongs to the vinculin/alpha-catenin family.</text>
</comment>
<gene>
    <name evidence="6" type="ORF">R5R35_012389</name>
</gene>
<evidence type="ECO:0000313" key="6">
    <source>
        <dbReference type="EMBL" id="KAK7790393.1"/>
    </source>
</evidence>
<dbReference type="AlphaFoldDB" id="A0AAN9V5Y2"/>
<dbReference type="GO" id="GO:0071944">
    <property type="term" value="C:cell periphery"/>
    <property type="evidence" value="ECO:0007669"/>
    <property type="project" value="UniProtKB-ARBA"/>
</dbReference>
<evidence type="ECO:0000256" key="1">
    <source>
        <dbReference type="ARBA" id="ARBA00004496"/>
    </source>
</evidence>
<comment type="subcellular location">
    <subcellularLocation>
        <location evidence="1">Cytoplasm</location>
    </subcellularLocation>
</comment>
<dbReference type="InterPro" id="IPR006077">
    <property type="entry name" value="Vinculin/catenin"/>
</dbReference>
<evidence type="ECO:0000313" key="7">
    <source>
        <dbReference type="Proteomes" id="UP001378592"/>
    </source>
</evidence>
<dbReference type="EMBL" id="JAZDUA010000630">
    <property type="protein sequence ID" value="KAK7790393.1"/>
    <property type="molecule type" value="Genomic_DNA"/>
</dbReference>
<reference evidence="6 7" key="1">
    <citation type="submission" date="2024-03" db="EMBL/GenBank/DDBJ databases">
        <title>The genome assembly and annotation of the cricket Gryllus longicercus Weissman &amp; Gray.</title>
        <authorList>
            <person name="Szrajer S."/>
            <person name="Gray D."/>
            <person name="Ylla G."/>
        </authorList>
    </citation>
    <scope>NUCLEOTIDE SEQUENCE [LARGE SCALE GENOMIC DNA]</scope>
    <source>
        <strain evidence="6">DAG 2021-001</strain>
        <tissue evidence="6">Whole body minus gut</tissue>
    </source>
</reference>
<name>A0AAN9V5Y2_9ORTH</name>
<proteinExistence type="inferred from homology"/>
<keyword evidence="7" id="KW-1185">Reference proteome</keyword>
<dbReference type="SUPFAM" id="SSF47220">
    <property type="entry name" value="alpha-catenin/vinculin-like"/>
    <property type="match status" value="1"/>
</dbReference>
<evidence type="ECO:0000256" key="3">
    <source>
        <dbReference type="ARBA" id="ARBA00014125"/>
    </source>
</evidence>
<dbReference type="PANTHER" id="PTHR46180">
    <property type="entry name" value="VINCULIN"/>
    <property type="match status" value="1"/>
</dbReference>
<dbReference type="Gene3D" id="1.20.120.230">
    <property type="entry name" value="Alpha-catenin/vinculin-like"/>
    <property type="match status" value="1"/>
</dbReference>
<dbReference type="InterPro" id="IPR017997">
    <property type="entry name" value="Vinculin"/>
</dbReference>
<comment type="caution">
    <text evidence="6">The sequence shown here is derived from an EMBL/GenBank/DDBJ whole genome shotgun (WGS) entry which is preliminary data.</text>
</comment>
<organism evidence="6 7">
    <name type="scientific">Gryllus longicercus</name>
    <dbReference type="NCBI Taxonomy" id="2509291"/>
    <lineage>
        <taxon>Eukaryota</taxon>
        <taxon>Metazoa</taxon>
        <taxon>Ecdysozoa</taxon>
        <taxon>Arthropoda</taxon>
        <taxon>Hexapoda</taxon>
        <taxon>Insecta</taxon>
        <taxon>Pterygota</taxon>
        <taxon>Neoptera</taxon>
        <taxon>Polyneoptera</taxon>
        <taxon>Orthoptera</taxon>
        <taxon>Ensifera</taxon>
        <taxon>Gryllidea</taxon>
        <taxon>Grylloidea</taxon>
        <taxon>Gryllidae</taxon>
        <taxon>Gryllinae</taxon>
        <taxon>Gryllus</taxon>
    </lineage>
</organism>
<keyword evidence="4" id="KW-0963">Cytoplasm</keyword>
<sequence>MPVFHTKTIESILEPVAQQVSRLVILHEEAEDGNAMPDLERPVMAVSKAVANLVKVGKETINSSDDAILKQDMPSALIRVEGASKLLEEASGMLKDDLSVDLLGMQLKTIVMSLI</sequence>
<dbReference type="Pfam" id="PF01044">
    <property type="entry name" value="Vinculin"/>
    <property type="match status" value="1"/>
</dbReference>
<keyword evidence="5" id="KW-0009">Actin-binding</keyword>